<dbReference type="PANTHER" id="PTHR34512">
    <property type="entry name" value="CELL SURFACE PROTEIN"/>
    <property type="match status" value="1"/>
</dbReference>
<feature type="domain" description="Pyrrolo-quinoline quinone repeat" evidence="1">
    <location>
        <begin position="95"/>
        <end position="208"/>
    </location>
</feature>
<evidence type="ECO:0000313" key="2">
    <source>
        <dbReference type="EMBL" id="CAK8163402.1"/>
    </source>
</evidence>
<dbReference type="Pfam" id="PF13360">
    <property type="entry name" value="PQQ_2"/>
    <property type="match status" value="2"/>
</dbReference>
<evidence type="ECO:0000313" key="3">
    <source>
        <dbReference type="Proteomes" id="UP001314181"/>
    </source>
</evidence>
<dbReference type="PANTHER" id="PTHR34512:SF30">
    <property type="entry name" value="OUTER MEMBRANE PROTEIN ASSEMBLY FACTOR BAMB"/>
    <property type="match status" value="1"/>
</dbReference>
<sequence>MLLLIVVNLSSVKANDNTHIHKNTAIKIDVKKFKLSKNTRYSFKDKIDIAVSNNNIFLLRACKIYITTKEAKVISDIDFCDLDNSFNYRGNILLHKNKLFVSPGTKMLHAIDISNLNILWSKTLASYLRSNMTADSDGNLFFSTTDNKLYAIEQNNGKILWNQYVAKNTLHNLPLSRPIAYKDKVFFNYSPGYITALSKSGDMLWNKQFTVMSSVVGLPFFITQDMLFTFNNNSITELDVEIGEEHWSYKEQPVFAIMVQKNTVFLVQKNKLVALNAENKNVLWENVNLNNAVRDITTLNNYLIIFDSTNSIKVFDVETGELLAKRKKMPASRSTLFIKDDKIYFYSERYNSIYTVTITRHSAL</sequence>
<evidence type="ECO:0000259" key="1">
    <source>
        <dbReference type="Pfam" id="PF13360"/>
    </source>
</evidence>
<dbReference type="RefSeq" id="WP_338364592.1">
    <property type="nucleotide sequence ID" value="NZ_CAWVOK010000029.1"/>
</dbReference>
<accession>A0ABM9N917</accession>
<dbReference type="InterPro" id="IPR015943">
    <property type="entry name" value="WD40/YVTN_repeat-like_dom_sf"/>
</dbReference>
<gene>
    <name evidence="2" type="ORF">CAXC1_30004</name>
</gene>
<feature type="domain" description="Pyrrolo-quinoline quinone repeat" evidence="1">
    <location>
        <begin position="226"/>
        <end position="347"/>
    </location>
</feature>
<proteinExistence type="predicted"/>
<protein>
    <recommendedName>
        <fullName evidence="1">Pyrrolo-quinoline quinone repeat domain-containing protein</fullName>
    </recommendedName>
</protein>
<dbReference type="Proteomes" id="UP001314181">
    <property type="component" value="Unassembled WGS sequence"/>
</dbReference>
<dbReference type="SMART" id="SM00564">
    <property type="entry name" value="PQQ"/>
    <property type="match status" value="4"/>
</dbReference>
<dbReference type="InterPro" id="IPR011047">
    <property type="entry name" value="Quinoprotein_ADH-like_sf"/>
</dbReference>
<dbReference type="EMBL" id="CAWVOK010000029">
    <property type="protein sequence ID" value="CAK8163402.1"/>
    <property type="molecule type" value="Genomic_DNA"/>
</dbReference>
<dbReference type="InterPro" id="IPR002372">
    <property type="entry name" value="PQQ_rpt_dom"/>
</dbReference>
<organism evidence="2 3">
    <name type="scientific">Candidatus Xenohaliotis californiensis</name>
    <dbReference type="NCBI Taxonomy" id="84677"/>
    <lineage>
        <taxon>Bacteria</taxon>
        <taxon>Pseudomonadati</taxon>
        <taxon>Pseudomonadota</taxon>
        <taxon>Alphaproteobacteria</taxon>
        <taxon>Rickettsiales</taxon>
        <taxon>Anaplasmataceae</taxon>
        <taxon>Candidatus Xenohaliotis</taxon>
    </lineage>
</organism>
<keyword evidence="3" id="KW-1185">Reference proteome</keyword>
<dbReference type="InterPro" id="IPR018391">
    <property type="entry name" value="PQQ_b-propeller_rpt"/>
</dbReference>
<dbReference type="SUPFAM" id="SSF50998">
    <property type="entry name" value="Quinoprotein alcohol dehydrogenase-like"/>
    <property type="match status" value="1"/>
</dbReference>
<dbReference type="Gene3D" id="2.130.10.10">
    <property type="entry name" value="YVTN repeat-like/Quinoprotein amine dehydrogenase"/>
    <property type="match status" value="1"/>
</dbReference>
<comment type="caution">
    <text evidence="2">The sequence shown here is derived from an EMBL/GenBank/DDBJ whole genome shotgun (WGS) entry which is preliminary data.</text>
</comment>
<name>A0ABM9N917_9RICK</name>
<reference evidence="2 3" key="1">
    <citation type="submission" date="2024-01" db="EMBL/GenBank/DDBJ databases">
        <authorList>
            <person name="Kunselman E."/>
        </authorList>
    </citation>
    <scope>NUCLEOTIDE SEQUENCE [LARGE SCALE GENOMIC DNA]</scope>
    <source>
        <strain evidence="2">2 abalone samples</strain>
    </source>
</reference>